<dbReference type="RefSeq" id="WP_209120922.1">
    <property type="nucleotide sequence ID" value="NZ_WSFO01000166.1"/>
</dbReference>
<name>A0A6A4R987_9RHOB</name>
<feature type="non-terminal residue" evidence="3">
    <location>
        <position position="145"/>
    </location>
</feature>
<evidence type="ECO:0000313" key="4">
    <source>
        <dbReference type="Proteomes" id="UP000441586"/>
    </source>
</evidence>
<accession>A0A6A4R987</accession>
<organism evidence="3 4">
    <name type="scientific">Parasedimentitalea maritima</name>
    <dbReference type="NCBI Taxonomy" id="2578117"/>
    <lineage>
        <taxon>Bacteria</taxon>
        <taxon>Pseudomonadati</taxon>
        <taxon>Pseudomonadota</taxon>
        <taxon>Alphaproteobacteria</taxon>
        <taxon>Rhodobacterales</taxon>
        <taxon>Paracoccaceae</taxon>
        <taxon>Parasedimentitalea</taxon>
    </lineage>
</organism>
<dbReference type="AlphaFoldDB" id="A0A6A4R987"/>
<reference evidence="3 4" key="1">
    <citation type="submission" date="2019-12" db="EMBL/GenBank/DDBJ databases">
        <authorList>
            <person name="Zhang Y.-J."/>
        </authorList>
    </citation>
    <scope>NUCLEOTIDE SEQUENCE [LARGE SCALE GENOMIC DNA]</scope>
    <source>
        <strain evidence="3 4">H18S-6</strain>
    </source>
</reference>
<evidence type="ECO:0000256" key="1">
    <source>
        <dbReference type="SAM" id="SignalP"/>
    </source>
</evidence>
<dbReference type="InterPro" id="IPR005074">
    <property type="entry name" value="Peptidase_C39"/>
</dbReference>
<gene>
    <name evidence="3" type="ORF">GP644_24085</name>
</gene>
<feature type="signal peptide" evidence="1">
    <location>
        <begin position="1"/>
        <end position="25"/>
    </location>
</feature>
<comment type="caution">
    <text evidence="3">The sequence shown here is derived from an EMBL/GenBank/DDBJ whole genome shotgun (WGS) entry which is preliminary data.</text>
</comment>
<evidence type="ECO:0000313" key="3">
    <source>
        <dbReference type="EMBL" id="KAE9622443.1"/>
    </source>
</evidence>
<protein>
    <submittedName>
        <fullName evidence="3">Peptidase C39</fullName>
    </submittedName>
</protein>
<dbReference type="GO" id="GO:0006508">
    <property type="term" value="P:proteolysis"/>
    <property type="evidence" value="ECO:0007669"/>
    <property type="project" value="InterPro"/>
</dbReference>
<dbReference type="GO" id="GO:0008233">
    <property type="term" value="F:peptidase activity"/>
    <property type="evidence" value="ECO:0007669"/>
    <property type="project" value="InterPro"/>
</dbReference>
<dbReference type="EMBL" id="WSFO01000166">
    <property type="protein sequence ID" value="KAE9622443.1"/>
    <property type="molecule type" value="Genomic_DNA"/>
</dbReference>
<dbReference type="Gene3D" id="3.90.70.10">
    <property type="entry name" value="Cysteine proteinases"/>
    <property type="match status" value="1"/>
</dbReference>
<proteinExistence type="predicted"/>
<dbReference type="Pfam" id="PF03412">
    <property type="entry name" value="Peptidase_C39"/>
    <property type="match status" value="1"/>
</dbReference>
<dbReference type="GO" id="GO:0016020">
    <property type="term" value="C:membrane"/>
    <property type="evidence" value="ECO:0007669"/>
    <property type="project" value="InterPro"/>
</dbReference>
<dbReference type="Proteomes" id="UP000441586">
    <property type="component" value="Unassembled WGS sequence"/>
</dbReference>
<feature type="domain" description="Peptidase C39" evidence="2">
    <location>
        <begin position="53"/>
        <end position="141"/>
    </location>
</feature>
<dbReference type="GO" id="GO:0005524">
    <property type="term" value="F:ATP binding"/>
    <property type="evidence" value="ECO:0007669"/>
    <property type="project" value="InterPro"/>
</dbReference>
<evidence type="ECO:0000259" key="2">
    <source>
        <dbReference type="Pfam" id="PF03412"/>
    </source>
</evidence>
<sequence>MTLPRWPLAAALAIGLALPLGNTQAATIRLGGIVPGTVINKDVQSIRERRYENLVEQRTDFSCGAASLATLLKYAYQRPDTTEHDVLAGMLEVADLELVQQQGFSLLDLKNYVETLGLRGRGYEVDAETLDDVSIPVIVLLDLNG</sequence>
<feature type="chain" id="PRO_5025418329" evidence="1">
    <location>
        <begin position="26"/>
        <end position="145"/>
    </location>
</feature>
<keyword evidence="1" id="KW-0732">Signal</keyword>